<dbReference type="GO" id="GO:0016020">
    <property type="term" value="C:membrane"/>
    <property type="evidence" value="ECO:0007669"/>
    <property type="project" value="TreeGrafter"/>
</dbReference>
<keyword evidence="10" id="KW-1185">Reference proteome</keyword>
<comment type="function">
    <text evidence="7">Catalyzes the conversion of long-chain fatty acids to their active form acyl-CoAs for both synthesis of cellular lipids, and degradation via beta-oxidation.</text>
</comment>
<keyword evidence="7" id="KW-0443">Lipid metabolism</keyword>
<dbReference type="Pfam" id="PF00501">
    <property type="entry name" value="AMP-binding"/>
    <property type="match status" value="1"/>
</dbReference>
<evidence type="ECO:0000256" key="6">
    <source>
        <dbReference type="ARBA" id="ARBA00026121"/>
    </source>
</evidence>
<evidence type="ECO:0000313" key="10">
    <source>
        <dbReference type="Proteomes" id="UP000054350"/>
    </source>
</evidence>
<dbReference type="SUPFAM" id="SSF56801">
    <property type="entry name" value="Acetyl-CoA synthetase-like"/>
    <property type="match status" value="1"/>
</dbReference>
<dbReference type="EMBL" id="GG745366">
    <property type="protein sequence ID" value="KNE70500.1"/>
    <property type="molecule type" value="Genomic_DNA"/>
</dbReference>
<dbReference type="GO" id="GO:0005783">
    <property type="term" value="C:endoplasmic reticulum"/>
    <property type="evidence" value="ECO:0007669"/>
    <property type="project" value="TreeGrafter"/>
</dbReference>
<feature type="domain" description="AMP-dependent synthetase/ligase" evidence="8">
    <location>
        <begin position="71"/>
        <end position="519"/>
    </location>
</feature>
<dbReference type="AlphaFoldDB" id="A0A0L0T6Z2"/>
<dbReference type="PANTHER" id="PTHR43272:SF33">
    <property type="entry name" value="AMP-BINDING DOMAIN-CONTAINING PROTEIN-RELATED"/>
    <property type="match status" value="1"/>
</dbReference>
<evidence type="ECO:0000256" key="3">
    <source>
        <dbReference type="ARBA" id="ARBA00022741"/>
    </source>
</evidence>
<dbReference type="STRING" id="578462.A0A0L0T6Z2"/>
<protein>
    <recommendedName>
        <fullName evidence="6 7">Long-chain-fatty-acid--CoA ligase</fullName>
        <ecNumber evidence="6 7">6.2.1.3</ecNumber>
    </recommendedName>
</protein>
<comment type="catalytic activity">
    <reaction evidence="7">
        <text>a long-chain fatty acid + ATP + CoA = a long-chain fatty acyl-CoA + AMP + diphosphate</text>
        <dbReference type="Rhea" id="RHEA:15421"/>
        <dbReference type="ChEBI" id="CHEBI:30616"/>
        <dbReference type="ChEBI" id="CHEBI:33019"/>
        <dbReference type="ChEBI" id="CHEBI:57287"/>
        <dbReference type="ChEBI" id="CHEBI:57560"/>
        <dbReference type="ChEBI" id="CHEBI:83139"/>
        <dbReference type="ChEBI" id="CHEBI:456215"/>
        <dbReference type="EC" id="6.2.1.3"/>
    </reaction>
</comment>
<dbReference type="InterPro" id="IPR000873">
    <property type="entry name" value="AMP-dep_synth/lig_dom"/>
</dbReference>
<dbReference type="GO" id="GO:0005524">
    <property type="term" value="F:ATP binding"/>
    <property type="evidence" value="ECO:0007669"/>
    <property type="project" value="UniProtKB-KW"/>
</dbReference>
<sequence>MPALDQNRLDRSKVPGFVPKDIDLRRQAIAVPGSAQPGSTPVYRNALLTETLSECSPVTKAKTLYDNFFHAARAAPNAPCLGHRPLLKDAPVKEWGPYTWQTYAEVADRMTHFGSGLLRVYDQYLVQPLREQGVAKKDLPDLHKWNVGIYSINRPEWVITEGACNCYSLVSVALYDTLGPDVLEFIVNHAELPVVVTSADKIMNLIRVREQCPGLKVIVSMDPLDSTAATYLKLWASDKNLALLSFAEVEDLGKTAPLKHFPPAPADLATINYTSGTTGNPKGAMLTHGNLASQNNLAYYDRDLSNEDLHLSYLPLSHIYERSVTMQALGGGARVAFYRGDVLLLVEDIATVQPTIFVSVPRLFNRIYAKVRAQTLDAPGIRGALFRKAYAAKLARLESGGGYEHALWDRILFNKVKQALGGKVKLMISGSAPIQRDVLQFFRIMFVCEVLEGYGQTENGAGATCQVPGEYTAGHVGAPFPNCEIKLVDIPDMNYRSTDTPHARGEICIRGPNVFVGYWKDVEKTKETIDEEGWLHTGDVGKIDHRGCLSIIDRKKALLKLSQGEYVAPEKLENVYALCPLVQMIFVHGDSLQSELVAMVVPEPEAFLAFVKTELGFTKATVDDIPKLCKDPKVVDTVLHELTVIGKEKKLRGFEFVKAIHLEPNVWTVESGFLTPSFKLKRQPAAEHYRAVIDGMYAKLAADQKAGKNGARAPIESLEKAKL</sequence>
<dbReference type="Proteomes" id="UP000054350">
    <property type="component" value="Unassembled WGS sequence"/>
</dbReference>
<dbReference type="Gene3D" id="3.40.50.12780">
    <property type="entry name" value="N-terminal domain of ligase-like"/>
    <property type="match status" value="1"/>
</dbReference>
<dbReference type="InterPro" id="IPR042099">
    <property type="entry name" value="ANL_N_sf"/>
</dbReference>
<dbReference type="PROSITE" id="PS00455">
    <property type="entry name" value="AMP_BINDING"/>
    <property type="match status" value="1"/>
</dbReference>
<gene>
    <name evidence="9" type="ORF">AMAG_14624</name>
</gene>
<keyword evidence="3 7" id="KW-0547">Nucleotide-binding</keyword>
<dbReference type="InterPro" id="IPR045311">
    <property type="entry name" value="LC-FACS_euk"/>
</dbReference>
<dbReference type="OrthoDB" id="1700726at2759"/>
<dbReference type="VEuPathDB" id="FungiDB:AMAG_14624"/>
<evidence type="ECO:0000256" key="5">
    <source>
        <dbReference type="ARBA" id="ARBA00022840"/>
    </source>
</evidence>
<dbReference type="eggNOG" id="KOG1256">
    <property type="taxonomic scope" value="Eukaryota"/>
</dbReference>
<dbReference type="OMA" id="IWHSYER"/>
<reference evidence="10" key="2">
    <citation type="submission" date="2009-11" db="EMBL/GenBank/DDBJ databases">
        <title>The Genome Sequence of Allomyces macrogynus strain ATCC 38327.</title>
        <authorList>
            <consortium name="The Broad Institute Genome Sequencing Platform"/>
            <person name="Russ C."/>
            <person name="Cuomo C."/>
            <person name="Shea T."/>
            <person name="Young S.K."/>
            <person name="Zeng Q."/>
            <person name="Koehrsen M."/>
            <person name="Haas B."/>
            <person name="Borodovsky M."/>
            <person name="Guigo R."/>
            <person name="Alvarado L."/>
            <person name="Berlin A."/>
            <person name="Borenstein D."/>
            <person name="Chen Z."/>
            <person name="Engels R."/>
            <person name="Freedman E."/>
            <person name="Gellesch M."/>
            <person name="Goldberg J."/>
            <person name="Griggs A."/>
            <person name="Gujja S."/>
            <person name="Heiman D."/>
            <person name="Hepburn T."/>
            <person name="Howarth C."/>
            <person name="Jen D."/>
            <person name="Larson L."/>
            <person name="Lewis B."/>
            <person name="Mehta T."/>
            <person name="Park D."/>
            <person name="Pearson M."/>
            <person name="Roberts A."/>
            <person name="Saif S."/>
            <person name="Shenoy N."/>
            <person name="Sisk P."/>
            <person name="Stolte C."/>
            <person name="Sykes S."/>
            <person name="Walk T."/>
            <person name="White J."/>
            <person name="Yandava C."/>
            <person name="Burger G."/>
            <person name="Gray M.W."/>
            <person name="Holland P.W.H."/>
            <person name="King N."/>
            <person name="Lang F.B.F."/>
            <person name="Roger A.J."/>
            <person name="Ruiz-Trillo I."/>
            <person name="Lander E."/>
            <person name="Nusbaum C."/>
        </authorList>
    </citation>
    <scope>NUCLEOTIDE SEQUENCE [LARGE SCALE GENOMIC DNA]</scope>
    <source>
        <strain evidence="10">ATCC 38327</strain>
    </source>
</reference>
<dbReference type="InterPro" id="IPR020845">
    <property type="entry name" value="AMP-binding_CS"/>
</dbReference>
<keyword evidence="2 7" id="KW-0436">Ligase</keyword>
<evidence type="ECO:0000256" key="2">
    <source>
        <dbReference type="ARBA" id="ARBA00022598"/>
    </source>
</evidence>
<dbReference type="PANTHER" id="PTHR43272">
    <property type="entry name" value="LONG-CHAIN-FATTY-ACID--COA LIGASE"/>
    <property type="match status" value="1"/>
</dbReference>
<accession>A0A0L0T6Z2</accession>
<reference evidence="9 10" key="1">
    <citation type="submission" date="2009-11" db="EMBL/GenBank/DDBJ databases">
        <title>Annotation of Allomyces macrogynus ATCC 38327.</title>
        <authorList>
            <consortium name="The Broad Institute Genome Sequencing Platform"/>
            <person name="Russ C."/>
            <person name="Cuomo C."/>
            <person name="Burger G."/>
            <person name="Gray M.W."/>
            <person name="Holland P.W.H."/>
            <person name="King N."/>
            <person name="Lang F.B.F."/>
            <person name="Roger A.J."/>
            <person name="Ruiz-Trillo I."/>
            <person name="Young S.K."/>
            <person name="Zeng Q."/>
            <person name="Gargeya S."/>
            <person name="Fitzgerald M."/>
            <person name="Haas B."/>
            <person name="Abouelleil A."/>
            <person name="Alvarado L."/>
            <person name="Arachchi H.M."/>
            <person name="Berlin A."/>
            <person name="Chapman S.B."/>
            <person name="Gearin G."/>
            <person name="Goldberg J."/>
            <person name="Griggs A."/>
            <person name="Gujja S."/>
            <person name="Hansen M."/>
            <person name="Heiman D."/>
            <person name="Howarth C."/>
            <person name="Larimer J."/>
            <person name="Lui A."/>
            <person name="MacDonald P.J.P."/>
            <person name="McCowen C."/>
            <person name="Montmayeur A."/>
            <person name="Murphy C."/>
            <person name="Neiman D."/>
            <person name="Pearson M."/>
            <person name="Priest M."/>
            <person name="Roberts A."/>
            <person name="Saif S."/>
            <person name="Shea T."/>
            <person name="Sisk P."/>
            <person name="Stolte C."/>
            <person name="Sykes S."/>
            <person name="Wortman J."/>
            <person name="Nusbaum C."/>
            <person name="Birren B."/>
        </authorList>
    </citation>
    <scope>NUCLEOTIDE SEQUENCE [LARGE SCALE GENOMIC DNA]</scope>
    <source>
        <strain evidence="9 10">ATCC 38327</strain>
    </source>
</reference>
<dbReference type="CDD" id="cd05927">
    <property type="entry name" value="LC-FACS_euk"/>
    <property type="match status" value="1"/>
</dbReference>
<dbReference type="GO" id="GO:0004467">
    <property type="term" value="F:long-chain fatty acid-CoA ligase activity"/>
    <property type="evidence" value="ECO:0007669"/>
    <property type="project" value="UniProtKB-EC"/>
</dbReference>
<organism evidence="9 10">
    <name type="scientific">Allomyces macrogynus (strain ATCC 38327)</name>
    <name type="common">Allomyces javanicus var. macrogynus</name>
    <dbReference type="NCBI Taxonomy" id="578462"/>
    <lineage>
        <taxon>Eukaryota</taxon>
        <taxon>Fungi</taxon>
        <taxon>Fungi incertae sedis</taxon>
        <taxon>Blastocladiomycota</taxon>
        <taxon>Blastocladiomycetes</taxon>
        <taxon>Blastocladiales</taxon>
        <taxon>Blastocladiaceae</taxon>
        <taxon>Allomyces</taxon>
    </lineage>
</organism>
<name>A0A0L0T6Z2_ALLM3</name>
<keyword evidence="4 7" id="KW-0276">Fatty acid metabolism</keyword>
<evidence type="ECO:0000313" key="9">
    <source>
        <dbReference type="EMBL" id="KNE70500.1"/>
    </source>
</evidence>
<evidence type="ECO:0000256" key="4">
    <source>
        <dbReference type="ARBA" id="ARBA00022832"/>
    </source>
</evidence>
<evidence type="ECO:0000259" key="8">
    <source>
        <dbReference type="Pfam" id="PF00501"/>
    </source>
</evidence>
<proteinExistence type="inferred from homology"/>
<keyword evidence="5 7" id="KW-0067">ATP-binding</keyword>
<evidence type="ECO:0000256" key="7">
    <source>
        <dbReference type="RuleBase" id="RU369030"/>
    </source>
</evidence>
<dbReference type="EC" id="6.2.1.3" evidence="6 7"/>
<comment type="similarity">
    <text evidence="1 7">Belongs to the ATP-dependent AMP-binding enzyme family.</text>
</comment>
<evidence type="ECO:0000256" key="1">
    <source>
        <dbReference type="ARBA" id="ARBA00006432"/>
    </source>
</evidence>